<evidence type="ECO:0000256" key="1">
    <source>
        <dbReference type="SAM" id="MobiDB-lite"/>
    </source>
</evidence>
<name>A0A9Q1E8M7_SYNKA</name>
<comment type="caution">
    <text evidence="2">The sequence shown here is derived from an EMBL/GenBank/DDBJ whole genome shotgun (WGS) entry which is preliminary data.</text>
</comment>
<accession>A0A9Q1E8M7</accession>
<keyword evidence="3" id="KW-1185">Reference proteome</keyword>
<feature type="region of interest" description="Disordered" evidence="1">
    <location>
        <begin position="23"/>
        <end position="57"/>
    </location>
</feature>
<dbReference type="Proteomes" id="UP001152622">
    <property type="component" value="Chromosome 21"/>
</dbReference>
<gene>
    <name evidence="2" type="ORF">SKAU_G00399050</name>
</gene>
<dbReference type="EMBL" id="JAINUF010000021">
    <property type="protein sequence ID" value="KAJ8334266.1"/>
    <property type="molecule type" value="Genomic_DNA"/>
</dbReference>
<evidence type="ECO:0000313" key="2">
    <source>
        <dbReference type="EMBL" id="KAJ8334266.1"/>
    </source>
</evidence>
<dbReference type="AlphaFoldDB" id="A0A9Q1E8M7"/>
<organism evidence="2 3">
    <name type="scientific">Synaphobranchus kaupii</name>
    <name type="common">Kaup's arrowtooth eel</name>
    <dbReference type="NCBI Taxonomy" id="118154"/>
    <lineage>
        <taxon>Eukaryota</taxon>
        <taxon>Metazoa</taxon>
        <taxon>Chordata</taxon>
        <taxon>Craniata</taxon>
        <taxon>Vertebrata</taxon>
        <taxon>Euteleostomi</taxon>
        <taxon>Actinopterygii</taxon>
        <taxon>Neopterygii</taxon>
        <taxon>Teleostei</taxon>
        <taxon>Anguilliformes</taxon>
        <taxon>Synaphobranchidae</taxon>
        <taxon>Synaphobranchus</taxon>
    </lineage>
</organism>
<sequence length="136" mass="14707">MCRRAKTSPVLPRIATLYPRASSTGSWEGSGGVRRLVTGDRDYRGDPVPRTGGPPSTAASVLGKVKGSLKAWFILATFNIWESLAWIRTKPVACSEPGGVFLSARTNGGPLRWLRSGGLRLSHGVRRCPSESWRTA</sequence>
<proteinExistence type="predicted"/>
<evidence type="ECO:0000313" key="3">
    <source>
        <dbReference type="Proteomes" id="UP001152622"/>
    </source>
</evidence>
<reference evidence="2" key="1">
    <citation type="journal article" date="2023" name="Science">
        <title>Genome structures resolve the early diversification of teleost fishes.</title>
        <authorList>
            <person name="Parey E."/>
            <person name="Louis A."/>
            <person name="Montfort J."/>
            <person name="Bouchez O."/>
            <person name="Roques C."/>
            <person name="Iampietro C."/>
            <person name="Lluch J."/>
            <person name="Castinel A."/>
            <person name="Donnadieu C."/>
            <person name="Desvignes T."/>
            <person name="Floi Bucao C."/>
            <person name="Jouanno E."/>
            <person name="Wen M."/>
            <person name="Mejri S."/>
            <person name="Dirks R."/>
            <person name="Jansen H."/>
            <person name="Henkel C."/>
            <person name="Chen W.J."/>
            <person name="Zahm M."/>
            <person name="Cabau C."/>
            <person name="Klopp C."/>
            <person name="Thompson A.W."/>
            <person name="Robinson-Rechavi M."/>
            <person name="Braasch I."/>
            <person name="Lecointre G."/>
            <person name="Bobe J."/>
            <person name="Postlethwait J.H."/>
            <person name="Berthelot C."/>
            <person name="Roest Crollius H."/>
            <person name="Guiguen Y."/>
        </authorList>
    </citation>
    <scope>NUCLEOTIDE SEQUENCE</scope>
    <source>
        <strain evidence="2">WJC10195</strain>
    </source>
</reference>
<protein>
    <submittedName>
        <fullName evidence="2">Uncharacterized protein</fullName>
    </submittedName>
</protein>
<feature type="compositionally biased region" description="Basic and acidic residues" evidence="1">
    <location>
        <begin position="37"/>
        <end position="47"/>
    </location>
</feature>